<dbReference type="Pfam" id="PF25876">
    <property type="entry name" value="HH_MFP_RND"/>
    <property type="match status" value="1"/>
</dbReference>
<dbReference type="GO" id="GO:0015562">
    <property type="term" value="F:efflux transmembrane transporter activity"/>
    <property type="evidence" value="ECO:0007669"/>
    <property type="project" value="TreeGrafter"/>
</dbReference>
<comment type="caution">
    <text evidence="6">The sequence shown here is derived from an EMBL/GenBank/DDBJ whole genome shotgun (WGS) entry which is preliminary data.</text>
</comment>
<dbReference type="InterPro" id="IPR058637">
    <property type="entry name" value="YknX-like_C"/>
</dbReference>
<name>A0A918XWY8_9PROT</name>
<dbReference type="PANTHER" id="PTHR30469">
    <property type="entry name" value="MULTIDRUG RESISTANCE PROTEIN MDTA"/>
    <property type="match status" value="1"/>
</dbReference>
<dbReference type="InterPro" id="IPR006143">
    <property type="entry name" value="RND_pump_MFP"/>
</dbReference>
<feature type="domain" description="YknX-like C-terminal permuted SH3-like" evidence="5">
    <location>
        <begin position="278"/>
        <end position="329"/>
    </location>
</feature>
<comment type="similarity">
    <text evidence="1">Belongs to the membrane fusion protein (MFP) (TC 8.A.1) family.</text>
</comment>
<dbReference type="NCBIfam" id="TIGR01730">
    <property type="entry name" value="RND_mfp"/>
    <property type="match status" value="1"/>
</dbReference>
<evidence type="ECO:0000259" key="3">
    <source>
        <dbReference type="Pfam" id="PF25876"/>
    </source>
</evidence>
<evidence type="ECO:0000256" key="1">
    <source>
        <dbReference type="ARBA" id="ARBA00009477"/>
    </source>
</evidence>
<reference evidence="6" key="1">
    <citation type="journal article" date="2014" name="Int. J. Syst. Evol. Microbiol.">
        <title>Complete genome sequence of Corynebacterium casei LMG S-19264T (=DSM 44701T), isolated from a smear-ripened cheese.</title>
        <authorList>
            <consortium name="US DOE Joint Genome Institute (JGI-PGF)"/>
            <person name="Walter F."/>
            <person name="Albersmeier A."/>
            <person name="Kalinowski J."/>
            <person name="Ruckert C."/>
        </authorList>
    </citation>
    <scope>NUCLEOTIDE SEQUENCE</scope>
    <source>
        <strain evidence="6">KCTC 42651</strain>
    </source>
</reference>
<evidence type="ECO:0000313" key="7">
    <source>
        <dbReference type="Proteomes" id="UP000630353"/>
    </source>
</evidence>
<dbReference type="EMBL" id="BMZS01000011">
    <property type="protein sequence ID" value="GHD59507.1"/>
    <property type="molecule type" value="Genomic_DNA"/>
</dbReference>
<gene>
    <name evidence="6" type="ORF">GCM10017083_43800</name>
</gene>
<protein>
    <submittedName>
        <fullName evidence="6">RND transporter</fullName>
    </submittedName>
</protein>
<dbReference type="AlphaFoldDB" id="A0A918XWY8"/>
<dbReference type="Gene3D" id="2.40.30.170">
    <property type="match status" value="1"/>
</dbReference>
<evidence type="ECO:0000313" key="6">
    <source>
        <dbReference type="EMBL" id="GHD59507.1"/>
    </source>
</evidence>
<sequence>MTILRSVLVAAVLAAAGAAGYWLYLRPTPVDAVAARRGDAAEIVYATGVVEPRTWAKVTALIRERITWLCNCEGETVVKGAELARLDDREAQAALAELKARLQLAHDELERQSVLAGRNVASQQALDRARSEVAQYEALAAGQVARIESYVLRAPGTGVVLRQDGEVGEIAEPGTVLFWVGRPTPLLVIADVNEEDVPRVEVGQRVLLRSDAFPDRELAAVVDSVTPKGDPVTKTFRVRLRLPDDTPLRIGMSVDVNIVVRVSENTMLIPGLAVEGGAVFVVEDGTARRRTVDVGIRGTRATEILSGLGEGERVITPFPAELADGARVDAGAR</sequence>
<dbReference type="InterPro" id="IPR058792">
    <property type="entry name" value="Beta-barrel_RND_2"/>
</dbReference>
<dbReference type="RefSeq" id="WP_189993665.1">
    <property type="nucleotide sequence ID" value="NZ_BMZS01000011.1"/>
</dbReference>
<accession>A0A918XWY8</accession>
<evidence type="ECO:0000259" key="5">
    <source>
        <dbReference type="Pfam" id="PF25989"/>
    </source>
</evidence>
<dbReference type="Gene3D" id="2.40.420.20">
    <property type="match status" value="1"/>
</dbReference>
<dbReference type="SUPFAM" id="SSF111369">
    <property type="entry name" value="HlyD-like secretion proteins"/>
    <property type="match status" value="1"/>
</dbReference>
<dbReference type="Pfam" id="PF25954">
    <property type="entry name" value="Beta-barrel_RND_2"/>
    <property type="match status" value="1"/>
</dbReference>
<dbReference type="InterPro" id="IPR058624">
    <property type="entry name" value="MdtA-like_HH"/>
</dbReference>
<keyword evidence="2" id="KW-0175">Coiled coil</keyword>
<dbReference type="Pfam" id="PF25989">
    <property type="entry name" value="YknX_C"/>
    <property type="match status" value="1"/>
</dbReference>
<evidence type="ECO:0000256" key="2">
    <source>
        <dbReference type="SAM" id="Coils"/>
    </source>
</evidence>
<feature type="coiled-coil region" evidence="2">
    <location>
        <begin position="88"/>
        <end position="139"/>
    </location>
</feature>
<dbReference type="Proteomes" id="UP000630353">
    <property type="component" value="Unassembled WGS sequence"/>
</dbReference>
<organism evidence="6 7">
    <name type="scientific">Thalassobaculum fulvum</name>
    <dbReference type="NCBI Taxonomy" id="1633335"/>
    <lineage>
        <taxon>Bacteria</taxon>
        <taxon>Pseudomonadati</taxon>
        <taxon>Pseudomonadota</taxon>
        <taxon>Alphaproteobacteria</taxon>
        <taxon>Rhodospirillales</taxon>
        <taxon>Thalassobaculaceae</taxon>
        <taxon>Thalassobaculum</taxon>
    </lineage>
</organism>
<feature type="domain" description="Multidrug resistance protein MdtA-like alpha-helical hairpin" evidence="3">
    <location>
        <begin position="89"/>
        <end position="141"/>
    </location>
</feature>
<dbReference type="GO" id="GO:1990281">
    <property type="term" value="C:efflux pump complex"/>
    <property type="evidence" value="ECO:0007669"/>
    <property type="project" value="TreeGrafter"/>
</dbReference>
<reference evidence="6" key="2">
    <citation type="submission" date="2020-09" db="EMBL/GenBank/DDBJ databases">
        <authorList>
            <person name="Sun Q."/>
            <person name="Kim S."/>
        </authorList>
    </citation>
    <scope>NUCLEOTIDE SEQUENCE</scope>
    <source>
        <strain evidence="6">KCTC 42651</strain>
    </source>
</reference>
<evidence type="ECO:0000259" key="4">
    <source>
        <dbReference type="Pfam" id="PF25954"/>
    </source>
</evidence>
<proteinExistence type="inferred from homology"/>
<dbReference type="Gene3D" id="1.10.287.470">
    <property type="entry name" value="Helix hairpin bin"/>
    <property type="match status" value="1"/>
</dbReference>
<keyword evidence="7" id="KW-1185">Reference proteome</keyword>
<feature type="domain" description="CusB-like beta-barrel" evidence="4">
    <location>
        <begin position="188"/>
        <end position="258"/>
    </location>
</feature>